<dbReference type="HOGENOM" id="CLU_1476568_0_0_1"/>
<feature type="region of interest" description="Disordered" evidence="1">
    <location>
        <begin position="1"/>
        <end position="28"/>
    </location>
</feature>
<gene>
    <name evidence="3" type="primary">6049441</name>
    <name evidence="2" type="ORF">CpipJ_CPIJ015652</name>
</gene>
<dbReference type="AlphaFoldDB" id="B0X969"/>
<sequence length="183" mass="20764">MSRPGRSLSMEYPATPTSDSSERKTHIQDVELKERSSKSLLANVLDIDDDFRHNCRPLTPGGTLPHNPTYFRTVYRSRSDSCYNEVSHKHSLKGGGNFGVKPEMVQMKISSLLDFEEGIRKEDEDSDIAKDWKFAAMPLSPFLKRQRLAPPIFPSSGERKEPARLPLPKREKGHRVGQKDANE</sequence>
<protein>
    <submittedName>
        <fullName evidence="2 3">Nicotinic acetylcholine receptor subunit</fullName>
    </submittedName>
</protein>
<dbReference type="eggNOG" id="KOG3646">
    <property type="taxonomic scope" value="Eukaryota"/>
</dbReference>
<keyword evidence="2" id="KW-0675">Receptor</keyword>
<proteinExistence type="predicted"/>
<evidence type="ECO:0000313" key="2">
    <source>
        <dbReference type="EMBL" id="EDS42975.1"/>
    </source>
</evidence>
<feature type="region of interest" description="Disordered" evidence="1">
    <location>
        <begin position="149"/>
        <end position="183"/>
    </location>
</feature>
<evidence type="ECO:0000313" key="3">
    <source>
        <dbReference type="EnsemblMetazoa" id="CPIJ015652-PA"/>
    </source>
</evidence>
<reference evidence="3" key="2">
    <citation type="submission" date="2021-02" db="UniProtKB">
        <authorList>
            <consortium name="EnsemblMetazoa"/>
        </authorList>
    </citation>
    <scope>IDENTIFICATION</scope>
    <source>
        <strain evidence="3">JHB</strain>
    </source>
</reference>
<evidence type="ECO:0000313" key="4">
    <source>
        <dbReference type="Proteomes" id="UP000002320"/>
    </source>
</evidence>
<dbReference type="InParanoid" id="B0X969"/>
<evidence type="ECO:0000256" key="1">
    <source>
        <dbReference type="SAM" id="MobiDB-lite"/>
    </source>
</evidence>
<name>B0X969_CULQU</name>
<dbReference type="KEGG" id="cqu:CpipJ_CPIJ015652"/>
<reference evidence="2" key="1">
    <citation type="submission" date="2007-03" db="EMBL/GenBank/DDBJ databases">
        <title>Annotation of Culex pipiens quinquefasciatus.</title>
        <authorList>
            <consortium name="The Broad Institute Genome Sequencing Platform"/>
            <person name="Atkinson P.W."/>
            <person name="Hemingway J."/>
            <person name="Christensen B.M."/>
            <person name="Higgs S."/>
            <person name="Kodira C."/>
            <person name="Hannick L."/>
            <person name="Megy K."/>
            <person name="O'Leary S."/>
            <person name="Pearson M."/>
            <person name="Haas B.J."/>
            <person name="Mauceli E."/>
            <person name="Wortman J.R."/>
            <person name="Lee N.H."/>
            <person name="Guigo R."/>
            <person name="Stanke M."/>
            <person name="Alvarado L."/>
            <person name="Amedeo P."/>
            <person name="Antoine C.H."/>
            <person name="Arensburger P."/>
            <person name="Bidwell S.L."/>
            <person name="Crawford M."/>
            <person name="Camaro F."/>
            <person name="Devon K."/>
            <person name="Engels R."/>
            <person name="Hammond M."/>
            <person name="Howarth C."/>
            <person name="Koehrsen M."/>
            <person name="Lawson D."/>
            <person name="Montgomery P."/>
            <person name="Nene V."/>
            <person name="Nusbaum C."/>
            <person name="Puiu D."/>
            <person name="Romero-Severson J."/>
            <person name="Severson D.W."/>
            <person name="Shumway M."/>
            <person name="Sisk P."/>
            <person name="Stolte C."/>
            <person name="Zeng Q."/>
            <person name="Eisenstadt E."/>
            <person name="Fraser-Liggett C."/>
            <person name="Strausberg R."/>
            <person name="Galagan J."/>
            <person name="Birren B."/>
            <person name="Collins F.H."/>
        </authorList>
    </citation>
    <scope>NUCLEOTIDE SEQUENCE [LARGE SCALE GENOMIC DNA]</scope>
    <source>
        <strain evidence="2">JHB</strain>
    </source>
</reference>
<keyword evidence="4" id="KW-1185">Reference proteome</keyword>
<dbReference type="VEuPathDB" id="VectorBase:CPIJ015652"/>
<dbReference type="Proteomes" id="UP000002320">
    <property type="component" value="Unassembled WGS sequence"/>
</dbReference>
<dbReference type="OMA" id="CCAILIH"/>
<organism>
    <name type="scientific">Culex quinquefasciatus</name>
    <name type="common">Southern house mosquito</name>
    <name type="synonym">Culex pungens</name>
    <dbReference type="NCBI Taxonomy" id="7176"/>
    <lineage>
        <taxon>Eukaryota</taxon>
        <taxon>Metazoa</taxon>
        <taxon>Ecdysozoa</taxon>
        <taxon>Arthropoda</taxon>
        <taxon>Hexapoda</taxon>
        <taxon>Insecta</taxon>
        <taxon>Pterygota</taxon>
        <taxon>Neoptera</taxon>
        <taxon>Endopterygota</taxon>
        <taxon>Diptera</taxon>
        <taxon>Nematocera</taxon>
        <taxon>Culicoidea</taxon>
        <taxon>Culicidae</taxon>
        <taxon>Culicinae</taxon>
        <taxon>Culicini</taxon>
        <taxon>Culex</taxon>
        <taxon>Culex</taxon>
    </lineage>
</organism>
<dbReference type="VEuPathDB" id="VectorBase:CQUJHB011350"/>
<dbReference type="EMBL" id="DS232521">
    <property type="protein sequence ID" value="EDS42975.1"/>
    <property type="molecule type" value="Genomic_DNA"/>
</dbReference>
<dbReference type="OrthoDB" id="5975154at2759"/>
<accession>B0X969</accession>
<dbReference type="EnsemblMetazoa" id="CPIJ015652-RA">
    <property type="protein sequence ID" value="CPIJ015652-PA"/>
    <property type="gene ID" value="CPIJ015652"/>
</dbReference>